<reference evidence="2 3" key="1">
    <citation type="submission" date="2019-04" db="EMBL/GenBank/DDBJ databases">
        <title>Microbes associate with the intestines of laboratory mice.</title>
        <authorList>
            <person name="Navarre W."/>
            <person name="Wong E."/>
            <person name="Huang K.C."/>
            <person name="Tropini C."/>
            <person name="Ng K."/>
            <person name="Yu B."/>
        </authorList>
    </citation>
    <scope>NUCLEOTIDE SEQUENCE [LARGE SCALE GENOMIC DNA]</scope>
    <source>
        <strain evidence="2 3">NM83_B4-11</strain>
    </source>
</reference>
<keyword evidence="1" id="KW-0472">Membrane</keyword>
<keyword evidence="1" id="KW-1133">Transmembrane helix</keyword>
<dbReference type="RefSeq" id="WP_082102772.1">
    <property type="nucleotide sequence ID" value="NZ_SSTI01000001.1"/>
</dbReference>
<gene>
    <name evidence="2" type="ORF">E5988_00020</name>
</gene>
<dbReference type="InterPro" id="IPR018895">
    <property type="entry name" value="DUF2474"/>
</dbReference>
<organism evidence="2 3">
    <name type="scientific">Sphingomonas olei</name>
    <dbReference type="NCBI Taxonomy" id="1886787"/>
    <lineage>
        <taxon>Bacteria</taxon>
        <taxon>Pseudomonadati</taxon>
        <taxon>Pseudomonadota</taxon>
        <taxon>Alphaproteobacteria</taxon>
        <taxon>Sphingomonadales</taxon>
        <taxon>Sphingomonadaceae</taxon>
        <taxon>Sphingomonas</taxon>
    </lineage>
</organism>
<dbReference type="Proteomes" id="UP000308038">
    <property type="component" value="Unassembled WGS sequence"/>
</dbReference>
<protein>
    <submittedName>
        <fullName evidence="2">DUF2474 domain-containing protein</fullName>
    </submittedName>
</protein>
<dbReference type="Pfam" id="PF10617">
    <property type="entry name" value="DUF2474"/>
    <property type="match status" value="1"/>
</dbReference>
<feature type="transmembrane region" description="Helical" evidence="1">
    <location>
        <begin position="12"/>
        <end position="36"/>
    </location>
</feature>
<keyword evidence="3" id="KW-1185">Reference proteome</keyword>
<keyword evidence="1" id="KW-0812">Transmembrane</keyword>
<evidence type="ECO:0000313" key="3">
    <source>
        <dbReference type="Proteomes" id="UP000308038"/>
    </source>
</evidence>
<proteinExistence type="predicted"/>
<comment type="caution">
    <text evidence="2">The sequence shown here is derived from an EMBL/GenBank/DDBJ whole genome shotgun (WGS) entry which is preliminary data.</text>
</comment>
<evidence type="ECO:0000313" key="2">
    <source>
        <dbReference type="EMBL" id="THG41909.1"/>
    </source>
</evidence>
<sequence>MDMDVPLWQRVGWMAFIWALSVSAVGIVATLIRFWLKT</sequence>
<name>A0ABY2QKW6_9SPHN</name>
<evidence type="ECO:0000256" key="1">
    <source>
        <dbReference type="SAM" id="Phobius"/>
    </source>
</evidence>
<dbReference type="EMBL" id="SSTI01000001">
    <property type="protein sequence ID" value="THG41909.1"/>
    <property type="molecule type" value="Genomic_DNA"/>
</dbReference>
<accession>A0ABY2QKW6</accession>